<comment type="subcellular location">
    <subcellularLocation>
        <location evidence="1">Cell membrane</location>
        <topology evidence="1">Multi-pass membrane protein</topology>
    </subcellularLocation>
</comment>
<accession>A0A8J3BUN2</accession>
<evidence type="ECO:0008006" key="11">
    <source>
        <dbReference type="Google" id="ProtNLM"/>
    </source>
</evidence>
<reference evidence="9" key="2">
    <citation type="submission" date="2020-09" db="EMBL/GenBank/DDBJ databases">
        <authorList>
            <person name="Sun Q."/>
            <person name="Zhou Y."/>
        </authorList>
    </citation>
    <scope>NUCLEOTIDE SEQUENCE</scope>
    <source>
        <strain evidence="9">CGMCC 4.7299</strain>
    </source>
</reference>
<keyword evidence="4 7" id="KW-1133">Transmembrane helix</keyword>
<keyword evidence="5 7" id="KW-0472">Membrane</keyword>
<evidence type="ECO:0000256" key="8">
    <source>
        <dbReference type="SAM" id="SignalP"/>
    </source>
</evidence>
<feature type="transmembrane region" description="Helical" evidence="7">
    <location>
        <begin position="173"/>
        <end position="192"/>
    </location>
</feature>
<dbReference type="InterPro" id="IPR036259">
    <property type="entry name" value="MFS_trans_sf"/>
</dbReference>
<evidence type="ECO:0000256" key="4">
    <source>
        <dbReference type="ARBA" id="ARBA00022989"/>
    </source>
</evidence>
<sequence>MTSGVLFGASLLLLLAVRVNARPDSAEHAANGRHGLRDGLRYIRDHKALLPLITVVGLSEMCFSGPVGAGLVLLADERGWSTSGMGWIASAFSIGATAASLLLTVRATIARAGQAIGLSLLVTAAATAALGNAGTLVAAIVFSGLVGVASGLTMAVTGGLVQTVVDPDYLGRVTSVTTLFTLGLSPVLFPAVGFTVDLWGAAVFFTGCGGICLLAAIVALTARSVRDARLSPPGAVGSVGDLTACRRLPGRVARAQPCRGRNDVVPGGLSRKGVIDHGESFRGRGRQLPGAGQQPGAVLPVARPAPRARRLADRTRRGHPGSVPGVRRRGLDRHAAGRPAGRGAAGRRMKRCGVGGRW</sequence>
<keyword evidence="3 7" id="KW-0812">Transmembrane</keyword>
<dbReference type="PANTHER" id="PTHR23513:SF17">
    <property type="entry name" value="MEMBRANE PROTEIN"/>
    <property type="match status" value="1"/>
</dbReference>
<dbReference type="PANTHER" id="PTHR23513">
    <property type="entry name" value="INTEGRAL MEMBRANE EFFLUX PROTEIN-RELATED"/>
    <property type="match status" value="1"/>
</dbReference>
<feature type="chain" id="PRO_5035224645" description="Major Facilitator Superfamily protein" evidence="8">
    <location>
        <begin position="22"/>
        <end position="358"/>
    </location>
</feature>
<reference evidence="9" key="1">
    <citation type="journal article" date="2014" name="Int. J. Syst. Evol. Microbiol.">
        <title>Complete genome sequence of Corynebacterium casei LMG S-19264T (=DSM 44701T), isolated from a smear-ripened cheese.</title>
        <authorList>
            <consortium name="US DOE Joint Genome Institute (JGI-PGF)"/>
            <person name="Walter F."/>
            <person name="Albersmeier A."/>
            <person name="Kalinowski J."/>
            <person name="Ruckert C."/>
        </authorList>
    </citation>
    <scope>NUCLEOTIDE SEQUENCE</scope>
    <source>
        <strain evidence="9">CGMCC 4.7299</strain>
    </source>
</reference>
<evidence type="ECO:0000256" key="1">
    <source>
        <dbReference type="ARBA" id="ARBA00004651"/>
    </source>
</evidence>
<feature type="region of interest" description="Disordered" evidence="6">
    <location>
        <begin position="305"/>
        <end position="358"/>
    </location>
</feature>
<dbReference type="AlphaFoldDB" id="A0A8J3BUN2"/>
<comment type="caution">
    <text evidence="9">The sequence shown here is derived from an EMBL/GenBank/DDBJ whole genome shotgun (WGS) entry which is preliminary data.</text>
</comment>
<evidence type="ECO:0000256" key="7">
    <source>
        <dbReference type="SAM" id="Phobius"/>
    </source>
</evidence>
<dbReference type="EMBL" id="BMMX01000002">
    <property type="protein sequence ID" value="GGK79957.1"/>
    <property type="molecule type" value="Genomic_DNA"/>
</dbReference>
<dbReference type="GO" id="GO:0022857">
    <property type="term" value="F:transmembrane transporter activity"/>
    <property type="evidence" value="ECO:0007669"/>
    <property type="project" value="InterPro"/>
</dbReference>
<evidence type="ECO:0000256" key="3">
    <source>
        <dbReference type="ARBA" id="ARBA00022692"/>
    </source>
</evidence>
<feature type="transmembrane region" description="Helical" evidence="7">
    <location>
        <begin position="198"/>
        <end position="222"/>
    </location>
</feature>
<evidence type="ECO:0000313" key="10">
    <source>
        <dbReference type="Proteomes" id="UP000656042"/>
    </source>
</evidence>
<feature type="transmembrane region" description="Helical" evidence="7">
    <location>
        <begin position="112"/>
        <end position="130"/>
    </location>
</feature>
<dbReference type="InterPro" id="IPR011701">
    <property type="entry name" value="MFS"/>
</dbReference>
<keyword evidence="10" id="KW-1185">Reference proteome</keyword>
<evidence type="ECO:0000313" key="9">
    <source>
        <dbReference type="EMBL" id="GGK79957.1"/>
    </source>
</evidence>
<dbReference type="Proteomes" id="UP000656042">
    <property type="component" value="Unassembled WGS sequence"/>
</dbReference>
<feature type="transmembrane region" description="Helical" evidence="7">
    <location>
        <begin position="84"/>
        <end position="105"/>
    </location>
</feature>
<feature type="signal peptide" evidence="8">
    <location>
        <begin position="1"/>
        <end position="21"/>
    </location>
</feature>
<feature type="transmembrane region" description="Helical" evidence="7">
    <location>
        <begin position="136"/>
        <end position="161"/>
    </location>
</feature>
<evidence type="ECO:0000256" key="2">
    <source>
        <dbReference type="ARBA" id="ARBA00022475"/>
    </source>
</evidence>
<dbReference type="SUPFAM" id="SSF103473">
    <property type="entry name" value="MFS general substrate transporter"/>
    <property type="match status" value="1"/>
</dbReference>
<dbReference type="GO" id="GO:0005886">
    <property type="term" value="C:plasma membrane"/>
    <property type="evidence" value="ECO:0007669"/>
    <property type="project" value="UniProtKB-SubCell"/>
</dbReference>
<name>A0A8J3BUN2_9ACTN</name>
<evidence type="ECO:0000256" key="5">
    <source>
        <dbReference type="ARBA" id="ARBA00023136"/>
    </source>
</evidence>
<dbReference type="Pfam" id="PF07690">
    <property type="entry name" value="MFS_1"/>
    <property type="match status" value="1"/>
</dbReference>
<keyword evidence="2" id="KW-1003">Cell membrane</keyword>
<evidence type="ECO:0000256" key="6">
    <source>
        <dbReference type="SAM" id="MobiDB-lite"/>
    </source>
</evidence>
<dbReference type="Gene3D" id="1.20.1250.20">
    <property type="entry name" value="MFS general substrate transporter like domains"/>
    <property type="match status" value="1"/>
</dbReference>
<gene>
    <name evidence="9" type="ORF">GCM10012284_12460</name>
</gene>
<protein>
    <recommendedName>
        <fullName evidence="11">Major Facilitator Superfamily protein</fullName>
    </recommendedName>
</protein>
<proteinExistence type="predicted"/>
<keyword evidence="8" id="KW-0732">Signal</keyword>
<organism evidence="9 10">
    <name type="scientific">Mangrovihabitans endophyticus</name>
    <dbReference type="NCBI Taxonomy" id="1751298"/>
    <lineage>
        <taxon>Bacteria</taxon>
        <taxon>Bacillati</taxon>
        <taxon>Actinomycetota</taxon>
        <taxon>Actinomycetes</taxon>
        <taxon>Micromonosporales</taxon>
        <taxon>Micromonosporaceae</taxon>
        <taxon>Mangrovihabitans</taxon>
    </lineage>
</organism>